<feature type="transmembrane region" description="Helical" evidence="6">
    <location>
        <begin position="45"/>
        <end position="64"/>
    </location>
</feature>
<evidence type="ECO:0000313" key="9">
    <source>
        <dbReference type="Proteomes" id="UP001500393"/>
    </source>
</evidence>
<reference evidence="8 9" key="1">
    <citation type="journal article" date="2019" name="Int. J. Syst. Evol. Microbiol.">
        <title>The Global Catalogue of Microorganisms (GCM) 10K type strain sequencing project: providing services to taxonomists for standard genome sequencing and annotation.</title>
        <authorList>
            <consortium name="The Broad Institute Genomics Platform"/>
            <consortium name="The Broad Institute Genome Sequencing Center for Infectious Disease"/>
            <person name="Wu L."/>
            <person name="Ma J."/>
        </authorList>
    </citation>
    <scope>NUCLEOTIDE SEQUENCE [LARGE SCALE GENOMIC DNA]</scope>
    <source>
        <strain evidence="8 9">JCM 14969</strain>
    </source>
</reference>
<evidence type="ECO:0000256" key="5">
    <source>
        <dbReference type="ARBA" id="ARBA00023251"/>
    </source>
</evidence>
<keyword evidence="3 6" id="KW-1133">Transmembrane helix</keyword>
<dbReference type="InterPro" id="IPR000412">
    <property type="entry name" value="ABC_2_transport"/>
</dbReference>
<keyword evidence="6" id="KW-1003">Cell membrane</keyword>
<feature type="transmembrane region" description="Helical" evidence="6">
    <location>
        <begin position="76"/>
        <end position="99"/>
    </location>
</feature>
<gene>
    <name evidence="8" type="ORF">GCM10009789_35790</name>
</gene>
<dbReference type="InterPro" id="IPR013525">
    <property type="entry name" value="ABC2_TM"/>
</dbReference>
<dbReference type="InterPro" id="IPR047817">
    <property type="entry name" value="ABC2_TM_bact-type"/>
</dbReference>
<name>A0ABN2DJP9_9ACTN</name>
<evidence type="ECO:0000256" key="3">
    <source>
        <dbReference type="ARBA" id="ARBA00022989"/>
    </source>
</evidence>
<feature type="transmembrane region" description="Helical" evidence="6">
    <location>
        <begin position="250"/>
        <end position="272"/>
    </location>
</feature>
<evidence type="ECO:0000256" key="4">
    <source>
        <dbReference type="ARBA" id="ARBA00023136"/>
    </source>
</evidence>
<feature type="domain" description="ABC transmembrane type-2" evidence="7">
    <location>
        <begin position="44"/>
        <end position="278"/>
    </location>
</feature>
<keyword evidence="9" id="KW-1185">Reference proteome</keyword>
<keyword evidence="4 6" id="KW-0472">Membrane</keyword>
<dbReference type="InterPro" id="IPR051784">
    <property type="entry name" value="Nod_factor_ABC_transporter"/>
</dbReference>
<dbReference type="Proteomes" id="UP001500393">
    <property type="component" value="Unassembled WGS sequence"/>
</dbReference>
<evidence type="ECO:0000256" key="1">
    <source>
        <dbReference type="ARBA" id="ARBA00004141"/>
    </source>
</evidence>
<feature type="transmembrane region" description="Helical" evidence="6">
    <location>
        <begin position="188"/>
        <end position="207"/>
    </location>
</feature>
<keyword evidence="5" id="KW-0046">Antibiotic resistance</keyword>
<keyword evidence="6" id="KW-0813">Transport</keyword>
<dbReference type="PANTHER" id="PTHR43229">
    <property type="entry name" value="NODULATION PROTEIN J"/>
    <property type="match status" value="1"/>
</dbReference>
<comment type="caution">
    <text evidence="8">The sequence shown here is derived from an EMBL/GenBank/DDBJ whole genome shotgun (WGS) entry which is preliminary data.</text>
</comment>
<sequence>MNTYAASQRVDPLAALRPLRSATWAATVSVIAQRTVLKSIRSPQLLLTSAVTSATFIVLFRYIFGGSIQMGTLAYVDFLIPGMVMTSVIFTGISSSIGVAEDLAGGFNDRLRSLPAPRLAILAGRAIGDTAIVTWSVAVTAAMGYAVGFRVHGSFGEAMLAFALCVVFGVAFVWVFITVGLVAGTAQAAQGMSMLAYPLVFISSAYIRIDTLPDWMEVIARYQPITLMCNAVRSLVVGDPQRIGLSHTTTYWTLLALGAAAALILVFAPLAVRAFDRTS</sequence>
<evidence type="ECO:0000256" key="6">
    <source>
        <dbReference type="RuleBase" id="RU361157"/>
    </source>
</evidence>
<protein>
    <recommendedName>
        <fullName evidence="6">Transport permease protein</fullName>
    </recommendedName>
</protein>
<feature type="transmembrane region" description="Helical" evidence="6">
    <location>
        <begin position="159"/>
        <end position="182"/>
    </location>
</feature>
<accession>A0ABN2DJP9</accession>
<comment type="similarity">
    <text evidence="6">Belongs to the ABC-2 integral membrane protein family.</text>
</comment>
<dbReference type="PANTHER" id="PTHR43229:SF2">
    <property type="entry name" value="NODULATION PROTEIN J"/>
    <property type="match status" value="1"/>
</dbReference>
<evidence type="ECO:0000256" key="2">
    <source>
        <dbReference type="ARBA" id="ARBA00022692"/>
    </source>
</evidence>
<dbReference type="PROSITE" id="PS51012">
    <property type="entry name" value="ABC_TM2"/>
    <property type="match status" value="1"/>
</dbReference>
<dbReference type="PRINTS" id="PR00164">
    <property type="entry name" value="ABC2TRNSPORT"/>
</dbReference>
<feature type="transmembrane region" description="Helical" evidence="6">
    <location>
        <begin position="119"/>
        <end position="147"/>
    </location>
</feature>
<comment type="subcellular location">
    <subcellularLocation>
        <location evidence="6">Cell membrane</location>
        <topology evidence="6">Multi-pass membrane protein</topology>
    </subcellularLocation>
    <subcellularLocation>
        <location evidence="1">Membrane</location>
        <topology evidence="1">Multi-pass membrane protein</topology>
    </subcellularLocation>
</comment>
<dbReference type="PIRSF" id="PIRSF006648">
    <property type="entry name" value="DrrB"/>
    <property type="match status" value="1"/>
</dbReference>
<dbReference type="EMBL" id="BAAAOS010000020">
    <property type="protein sequence ID" value="GAA1578946.1"/>
    <property type="molecule type" value="Genomic_DNA"/>
</dbReference>
<evidence type="ECO:0000313" key="8">
    <source>
        <dbReference type="EMBL" id="GAA1578946.1"/>
    </source>
</evidence>
<proteinExistence type="inferred from homology"/>
<organism evidence="8 9">
    <name type="scientific">Kribbella sancticallisti</name>
    <dbReference type="NCBI Taxonomy" id="460087"/>
    <lineage>
        <taxon>Bacteria</taxon>
        <taxon>Bacillati</taxon>
        <taxon>Actinomycetota</taxon>
        <taxon>Actinomycetes</taxon>
        <taxon>Propionibacteriales</taxon>
        <taxon>Kribbellaceae</taxon>
        <taxon>Kribbella</taxon>
    </lineage>
</organism>
<dbReference type="Pfam" id="PF01061">
    <property type="entry name" value="ABC2_membrane"/>
    <property type="match status" value="1"/>
</dbReference>
<keyword evidence="2 6" id="KW-0812">Transmembrane</keyword>
<evidence type="ECO:0000259" key="7">
    <source>
        <dbReference type="PROSITE" id="PS51012"/>
    </source>
</evidence>